<accession>A0A9J6B4V9</accession>
<dbReference type="AlphaFoldDB" id="A0A9J6B4V9"/>
<comment type="caution">
    <text evidence="1">The sequence shown here is derived from an EMBL/GenBank/DDBJ whole genome shotgun (WGS) entry which is preliminary data.</text>
</comment>
<keyword evidence="2" id="KW-1185">Reference proteome</keyword>
<dbReference type="Proteomes" id="UP000824120">
    <property type="component" value="Chromosome 1"/>
</dbReference>
<proteinExistence type="predicted"/>
<evidence type="ECO:0000313" key="1">
    <source>
        <dbReference type="EMBL" id="KAG5631672.1"/>
    </source>
</evidence>
<sequence>MSLFPAPDEILQKLDSIRCLFLWDGNNGSHKLHLAKWDKGAWDFGKKWSKLNMDMIAIGLPTLVDNLMVVDCGKKSGNCGLTSLLKQLYI</sequence>
<dbReference type="OrthoDB" id="1434716at2759"/>
<gene>
    <name evidence="1" type="ORF">H5410_003389</name>
</gene>
<evidence type="ECO:0000313" key="2">
    <source>
        <dbReference type="Proteomes" id="UP000824120"/>
    </source>
</evidence>
<name>A0A9J6B4V9_SOLCO</name>
<protein>
    <submittedName>
        <fullName evidence="1">Uncharacterized protein</fullName>
    </submittedName>
</protein>
<dbReference type="EMBL" id="JACXVP010000001">
    <property type="protein sequence ID" value="KAG5631672.1"/>
    <property type="molecule type" value="Genomic_DNA"/>
</dbReference>
<reference evidence="1 2" key="1">
    <citation type="submission" date="2020-09" db="EMBL/GenBank/DDBJ databases">
        <title>De no assembly of potato wild relative species, Solanum commersonii.</title>
        <authorList>
            <person name="Cho K."/>
        </authorList>
    </citation>
    <scope>NUCLEOTIDE SEQUENCE [LARGE SCALE GENOMIC DNA]</scope>
    <source>
        <strain evidence="1">LZ3.2</strain>
        <tissue evidence="1">Leaf</tissue>
    </source>
</reference>
<organism evidence="1 2">
    <name type="scientific">Solanum commersonii</name>
    <name type="common">Commerson's wild potato</name>
    <name type="synonym">Commerson's nightshade</name>
    <dbReference type="NCBI Taxonomy" id="4109"/>
    <lineage>
        <taxon>Eukaryota</taxon>
        <taxon>Viridiplantae</taxon>
        <taxon>Streptophyta</taxon>
        <taxon>Embryophyta</taxon>
        <taxon>Tracheophyta</taxon>
        <taxon>Spermatophyta</taxon>
        <taxon>Magnoliopsida</taxon>
        <taxon>eudicotyledons</taxon>
        <taxon>Gunneridae</taxon>
        <taxon>Pentapetalae</taxon>
        <taxon>asterids</taxon>
        <taxon>lamiids</taxon>
        <taxon>Solanales</taxon>
        <taxon>Solanaceae</taxon>
        <taxon>Solanoideae</taxon>
        <taxon>Solaneae</taxon>
        <taxon>Solanum</taxon>
    </lineage>
</organism>